<feature type="domain" description="DNA2/NAM7 helicase-like C-terminal" evidence="6">
    <location>
        <begin position="595"/>
        <end position="790"/>
    </location>
</feature>
<feature type="domain" description="DNA2/NAM7 helicase helicase" evidence="5">
    <location>
        <begin position="242"/>
        <end position="587"/>
    </location>
</feature>
<dbReference type="Pfam" id="PF13087">
    <property type="entry name" value="AAA_12"/>
    <property type="match status" value="1"/>
</dbReference>
<dbReference type="GO" id="GO:0005524">
    <property type="term" value="F:ATP binding"/>
    <property type="evidence" value="ECO:0007669"/>
    <property type="project" value="UniProtKB-KW"/>
</dbReference>
<evidence type="ECO:0000259" key="6">
    <source>
        <dbReference type="Pfam" id="PF13087"/>
    </source>
</evidence>
<dbReference type="GO" id="GO:0016787">
    <property type="term" value="F:hydrolase activity"/>
    <property type="evidence" value="ECO:0007669"/>
    <property type="project" value="UniProtKB-KW"/>
</dbReference>
<sequence>MEKKSTAGKKKGSPPDLASFVFSWSLKDICNENLYGNKVASIPTTFSSVEQYFKSFCVPLLEETRADLSSNMEMISRAPASKVLSIKSKKPSEKLLYDVRIRLLTAGEGNSDSYVPKTGDVLVLSSIRPKKKSDLESIRESITLASVIKNENYEVLPEYQIKIQSSRSIAVEKGQEPSLFAVYLSNITTNSRIWLSLSITSVKNSSIIQNVLNTDSLATGGCNKCSDSCIDQSEATLFQSDLNKSQKAAISNSLSLTKCSHKHRVQLIWGPPGTGKTKTISTLLRALVEKKHRTVTCAPTNIAVVQIASRLLNLIKASRGKDYLLGDVVLYGNRQKMKIKEEEELEDIFLEDRVEKLAECFNPRSGWNHQLGEMINLLQDPLALHKLQEEEGLTLGKFLVNRTRTVFQQLKNHFRIFSVHFSTAFAPMGKIAEMVAGLSFLESFLDSLRSSKLDDDAFKQVFGSKLEQTEGVSHRGNKVQKIIEFGKTRLKCIQVLETLKEGFDFPVTGNKKEMRDFCLAKATVVLCTAATSFKLRSVKMDPLELCVIDEAAQLKECETLIPLQLKGLRNAILIGDDRQLSAMVNSKVSEKADFGRSLFQRLVSLGQEKELLAVQYRMHPSISLFPNSSFYSNKIHDGDNVKSQGHQRRYIKGKFFGSYSFINIGQSAESSHEEPSLKNLIEVAVVSRLVQNLFKACRASKKEVSIGIISPYAAQVAAISEKLGKTYDSCSGFHVKIRTVDGFQGGEEDIIIFSTVRANKTGKVGFLSNLQRTNVALTRAKYCLWILGHEPTLAESNSIWKDVVLDAKKRKCFFNAEEDESLANTIVNAQMELGQFDDLLRADSLLFRKAKWKVLFTDNFRKSFQRTKVVELRKVVELLKRLSDGKRQEKNELEFLEGSPVELLQINHVRNGQCLFWSTDIEKSSNCIQIQVLKFWAFLPQQRALKLEKRLKKMFSDYPEEYVSRCKFKRTKRGLVLPMSWEVTHEEDDTSSIKVQDLSGGLASIDLDEEETILYTVPPNSSSHSHIPTSIT</sequence>
<dbReference type="CDD" id="cd18808">
    <property type="entry name" value="SF1_C_Upf1"/>
    <property type="match status" value="1"/>
</dbReference>
<dbReference type="InterPro" id="IPR047187">
    <property type="entry name" value="SF1_C_Upf1"/>
</dbReference>
<accession>A0AAV7E0W4</accession>
<gene>
    <name evidence="8" type="ORF">H6P81_018256</name>
</gene>
<proteinExistence type="predicted"/>
<dbReference type="Pfam" id="PF20073">
    <property type="entry name" value="DUF6469"/>
    <property type="match status" value="1"/>
</dbReference>
<keyword evidence="2" id="KW-0378">Hydrolase</keyword>
<dbReference type="InterPro" id="IPR045529">
    <property type="entry name" value="DUF6469"/>
</dbReference>
<dbReference type="AlphaFoldDB" id="A0AAV7E0W4"/>
<evidence type="ECO:0000259" key="5">
    <source>
        <dbReference type="Pfam" id="PF13086"/>
    </source>
</evidence>
<evidence type="ECO:0000256" key="1">
    <source>
        <dbReference type="ARBA" id="ARBA00022741"/>
    </source>
</evidence>
<dbReference type="InterPro" id="IPR045055">
    <property type="entry name" value="DNA2/NAM7-like"/>
</dbReference>
<dbReference type="InterPro" id="IPR041679">
    <property type="entry name" value="DNA2/NAM7-like_C"/>
</dbReference>
<evidence type="ECO:0000256" key="2">
    <source>
        <dbReference type="ARBA" id="ARBA00022801"/>
    </source>
</evidence>
<dbReference type="Gene3D" id="3.40.50.300">
    <property type="entry name" value="P-loop containing nucleotide triphosphate hydrolases"/>
    <property type="match status" value="2"/>
</dbReference>
<dbReference type="Pfam" id="PF13086">
    <property type="entry name" value="AAA_11"/>
    <property type="match status" value="1"/>
</dbReference>
<dbReference type="Proteomes" id="UP000825729">
    <property type="component" value="Unassembled WGS sequence"/>
</dbReference>
<evidence type="ECO:0000259" key="7">
    <source>
        <dbReference type="Pfam" id="PF20073"/>
    </source>
</evidence>
<feature type="domain" description="DUF6469" evidence="7">
    <location>
        <begin position="79"/>
        <end position="199"/>
    </location>
</feature>
<dbReference type="InterPro" id="IPR041677">
    <property type="entry name" value="DNA2/NAM7_AAA_11"/>
</dbReference>
<dbReference type="EMBL" id="JAINDJ010000007">
    <property type="protein sequence ID" value="KAG9442402.1"/>
    <property type="molecule type" value="Genomic_DNA"/>
</dbReference>
<evidence type="ECO:0000256" key="3">
    <source>
        <dbReference type="ARBA" id="ARBA00022806"/>
    </source>
</evidence>
<name>A0AAV7E0W4_ARIFI</name>
<dbReference type="GO" id="GO:0004386">
    <property type="term" value="F:helicase activity"/>
    <property type="evidence" value="ECO:0007669"/>
    <property type="project" value="UniProtKB-KW"/>
</dbReference>
<dbReference type="SUPFAM" id="SSF52540">
    <property type="entry name" value="P-loop containing nucleoside triphosphate hydrolases"/>
    <property type="match status" value="1"/>
</dbReference>
<keyword evidence="3" id="KW-0347">Helicase</keyword>
<reference evidence="8 9" key="1">
    <citation type="submission" date="2021-07" db="EMBL/GenBank/DDBJ databases">
        <title>The Aristolochia fimbriata genome: insights into angiosperm evolution, floral development and chemical biosynthesis.</title>
        <authorList>
            <person name="Jiao Y."/>
        </authorList>
    </citation>
    <scope>NUCLEOTIDE SEQUENCE [LARGE SCALE GENOMIC DNA]</scope>
    <source>
        <strain evidence="8">IBCAS-2021</strain>
        <tissue evidence="8">Leaf</tissue>
    </source>
</reference>
<comment type="caution">
    <text evidence="8">The sequence shown here is derived from an EMBL/GenBank/DDBJ whole genome shotgun (WGS) entry which is preliminary data.</text>
</comment>
<dbReference type="FunFam" id="3.40.50.300:FF:000326">
    <property type="entry name" value="P-loop containing nucleoside triphosphate hydrolase"/>
    <property type="match status" value="1"/>
</dbReference>
<keyword evidence="1" id="KW-0547">Nucleotide-binding</keyword>
<dbReference type="InterPro" id="IPR027417">
    <property type="entry name" value="P-loop_NTPase"/>
</dbReference>
<evidence type="ECO:0000256" key="4">
    <source>
        <dbReference type="ARBA" id="ARBA00022840"/>
    </source>
</evidence>
<dbReference type="PANTHER" id="PTHR10887">
    <property type="entry name" value="DNA2/NAM7 HELICASE FAMILY"/>
    <property type="match status" value="1"/>
</dbReference>
<dbReference type="PANTHER" id="PTHR10887:SF515">
    <property type="entry name" value="P-LOOP CONTAINING NUCLEOSIDE TRIPHOSPHATE HYDROLASES SUPERFAMILY PROTEIN"/>
    <property type="match status" value="1"/>
</dbReference>
<evidence type="ECO:0000313" key="9">
    <source>
        <dbReference type="Proteomes" id="UP000825729"/>
    </source>
</evidence>
<protein>
    <recommendedName>
        <fullName evidence="10">Helicase MAGATAMA 3</fullName>
    </recommendedName>
</protein>
<evidence type="ECO:0008006" key="10">
    <source>
        <dbReference type="Google" id="ProtNLM"/>
    </source>
</evidence>
<keyword evidence="4" id="KW-0067">ATP-binding</keyword>
<dbReference type="GO" id="GO:0005694">
    <property type="term" value="C:chromosome"/>
    <property type="evidence" value="ECO:0007669"/>
    <property type="project" value="UniProtKB-ARBA"/>
</dbReference>
<evidence type="ECO:0000313" key="8">
    <source>
        <dbReference type="EMBL" id="KAG9442402.1"/>
    </source>
</evidence>
<organism evidence="8 9">
    <name type="scientific">Aristolochia fimbriata</name>
    <name type="common">White veined hardy Dutchman's pipe vine</name>
    <dbReference type="NCBI Taxonomy" id="158543"/>
    <lineage>
        <taxon>Eukaryota</taxon>
        <taxon>Viridiplantae</taxon>
        <taxon>Streptophyta</taxon>
        <taxon>Embryophyta</taxon>
        <taxon>Tracheophyta</taxon>
        <taxon>Spermatophyta</taxon>
        <taxon>Magnoliopsida</taxon>
        <taxon>Magnoliidae</taxon>
        <taxon>Piperales</taxon>
        <taxon>Aristolochiaceae</taxon>
        <taxon>Aristolochia</taxon>
    </lineage>
</organism>
<keyword evidence="9" id="KW-1185">Reference proteome</keyword>